<dbReference type="AlphaFoldDB" id="A0A378STR9"/>
<proteinExistence type="predicted"/>
<gene>
    <name evidence="1" type="ORF">NCTC10742_05016</name>
</gene>
<name>A0A378STR9_9MYCO</name>
<dbReference type="EMBL" id="UGQM01000001">
    <property type="protein sequence ID" value="STZ45755.1"/>
    <property type="molecule type" value="Genomic_DNA"/>
</dbReference>
<evidence type="ECO:0000313" key="1">
    <source>
        <dbReference type="EMBL" id="STZ45755.1"/>
    </source>
</evidence>
<protein>
    <submittedName>
        <fullName evidence="1">Protein of uncharacterized function (DUF2867)</fullName>
    </submittedName>
</protein>
<dbReference type="RefSeq" id="WP_011892364.1">
    <property type="nucleotide sequence ID" value="NZ_JACKST010000015.1"/>
</dbReference>
<evidence type="ECO:0000313" key="2">
    <source>
        <dbReference type="Proteomes" id="UP000254291"/>
    </source>
</evidence>
<accession>A0A378STR9</accession>
<sequence>MTTTSTVQRVDADEALLACTTLSRVDHVDVHTLSPTSALQTPEAWARIILEGPPAATRLRLRAGWTMLGLRLHRGDADVIAGWRITHRDTEYLRLQASSAIGLTGELVTRVTDDHVVFATLVRLGNPAARLLWARVLPTHLTVVRSLLEGAAARTC</sequence>
<organism evidence="1 2">
    <name type="scientific">Mycolicibacterium gilvum</name>
    <dbReference type="NCBI Taxonomy" id="1804"/>
    <lineage>
        <taxon>Bacteria</taxon>
        <taxon>Bacillati</taxon>
        <taxon>Actinomycetota</taxon>
        <taxon>Actinomycetes</taxon>
        <taxon>Mycobacteriales</taxon>
        <taxon>Mycobacteriaceae</taxon>
        <taxon>Mycolicibacterium</taxon>
    </lineage>
</organism>
<dbReference type="Proteomes" id="UP000254291">
    <property type="component" value="Unassembled WGS sequence"/>
</dbReference>
<reference evidence="1 2" key="1">
    <citation type="submission" date="2018-06" db="EMBL/GenBank/DDBJ databases">
        <authorList>
            <consortium name="Pathogen Informatics"/>
            <person name="Doyle S."/>
        </authorList>
    </citation>
    <scope>NUCLEOTIDE SEQUENCE [LARGE SCALE GENOMIC DNA]</scope>
    <source>
        <strain evidence="1 2">NCTC10742</strain>
    </source>
</reference>